<sequence>MKKEYSIKIYYQNNNFNIIKFNTLEDCNNYIKKFKIIGDTLYIDCENLNKIVKIEIYFNNEIIKLYNKIHIYNRQLCVCGIYGNIPCQCDEHVVSKFNNSRESDVIPTQYELKKNGYFYCNICSKFKCRCY</sequence>
<dbReference type="EMBL" id="MN739808">
    <property type="protein sequence ID" value="QHT27030.1"/>
    <property type="molecule type" value="Genomic_DNA"/>
</dbReference>
<protein>
    <submittedName>
        <fullName evidence="1">Uncharacterized protein</fullName>
    </submittedName>
</protein>
<organism evidence="1">
    <name type="scientific">viral metagenome</name>
    <dbReference type="NCBI Taxonomy" id="1070528"/>
    <lineage>
        <taxon>unclassified sequences</taxon>
        <taxon>metagenomes</taxon>
        <taxon>organismal metagenomes</taxon>
    </lineage>
</organism>
<reference evidence="1" key="1">
    <citation type="journal article" date="2020" name="Nature">
        <title>Giant virus diversity and host interactions through global metagenomics.</title>
        <authorList>
            <person name="Schulz F."/>
            <person name="Roux S."/>
            <person name="Paez-Espino D."/>
            <person name="Jungbluth S."/>
            <person name="Walsh D.A."/>
            <person name="Denef V.J."/>
            <person name="McMahon K.D."/>
            <person name="Konstantinidis K.T."/>
            <person name="Eloe-Fadrosh E.A."/>
            <person name="Kyrpides N.C."/>
            <person name="Woyke T."/>
        </authorList>
    </citation>
    <scope>NUCLEOTIDE SEQUENCE</scope>
    <source>
        <strain evidence="1">GVMAG-M-3300023179-2</strain>
    </source>
</reference>
<dbReference type="AlphaFoldDB" id="A0A6C0EF29"/>
<accession>A0A6C0EF29</accession>
<name>A0A6C0EF29_9ZZZZ</name>
<proteinExistence type="predicted"/>
<evidence type="ECO:0000313" key="1">
    <source>
        <dbReference type="EMBL" id="QHT27030.1"/>
    </source>
</evidence>